<evidence type="ECO:0000259" key="3">
    <source>
        <dbReference type="Pfam" id="PF01738"/>
    </source>
</evidence>
<dbReference type="RefSeq" id="WP_002621644.1">
    <property type="nucleotide sequence ID" value="NZ_ANAH02000007.1"/>
</dbReference>
<name>S9PED3_CYSF2</name>
<dbReference type="EMBL" id="ANAH02000007">
    <property type="protein sequence ID" value="EPX62735.1"/>
    <property type="molecule type" value="Genomic_DNA"/>
</dbReference>
<accession>S9PED3</accession>
<keyword evidence="4" id="KW-0624">Polysaccharide degradation</keyword>
<dbReference type="InterPro" id="IPR029058">
    <property type="entry name" value="AB_hydrolase_fold"/>
</dbReference>
<feature type="domain" description="Dienelactone hydrolase" evidence="3">
    <location>
        <begin position="129"/>
        <end position="313"/>
    </location>
</feature>
<keyword evidence="5" id="KW-1185">Reference proteome</keyword>
<dbReference type="PANTHER" id="PTHR48081">
    <property type="entry name" value="AB HYDROLASE SUPERFAMILY PROTEIN C4A8.06C"/>
    <property type="match status" value="1"/>
</dbReference>
<dbReference type="Gene3D" id="3.40.50.1820">
    <property type="entry name" value="alpha/beta hydrolase"/>
    <property type="match status" value="1"/>
</dbReference>
<dbReference type="InterPro" id="IPR002925">
    <property type="entry name" value="Dienelactn_hydro"/>
</dbReference>
<evidence type="ECO:0000256" key="2">
    <source>
        <dbReference type="SAM" id="MobiDB-lite"/>
    </source>
</evidence>
<keyword evidence="4" id="KW-0119">Carbohydrate metabolism</keyword>
<comment type="caution">
    <text evidence="4">The sequence shown here is derived from an EMBL/GenBank/DDBJ whole genome shotgun (WGS) entry which is preliminary data.</text>
</comment>
<keyword evidence="4" id="KW-0326">Glycosidase</keyword>
<evidence type="ECO:0000256" key="1">
    <source>
        <dbReference type="ARBA" id="ARBA00022801"/>
    </source>
</evidence>
<dbReference type="PANTHER" id="PTHR48081:SF6">
    <property type="entry name" value="PEPTIDASE S9 PROLYL OLIGOPEPTIDASE CATALYTIC DOMAIN-CONTAINING PROTEIN"/>
    <property type="match status" value="1"/>
</dbReference>
<protein>
    <submittedName>
        <fullName evidence="4">Xylanase</fullName>
    </submittedName>
</protein>
<dbReference type="eggNOG" id="COG0657">
    <property type="taxonomic scope" value="Bacteria"/>
</dbReference>
<evidence type="ECO:0000313" key="4">
    <source>
        <dbReference type="EMBL" id="EPX62735.1"/>
    </source>
</evidence>
<organism evidence="4 5">
    <name type="scientific">Cystobacter fuscus (strain ATCC 25194 / DSM 2262 / NBRC 100088 / M29)</name>
    <dbReference type="NCBI Taxonomy" id="1242864"/>
    <lineage>
        <taxon>Bacteria</taxon>
        <taxon>Pseudomonadati</taxon>
        <taxon>Myxococcota</taxon>
        <taxon>Myxococcia</taxon>
        <taxon>Myxococcales</taxon>
        <taxon>Cystobacterineae</taxon>
        <taxon>Archangiaceae</taxon>
        <taxon>Cystobacter</taxon>
    </lineage>
</organism>
<dbReference type="GO" id="GO:0016798">
    <property type="term" value="F:hydrolase activity, acting on glycosyl bonds"/>
    <property type="evidence" value="ECO:0007669"/>
    <property type="project" value="UniProtKB-KW"/>
</dbReference>
<feature type="region of interest" description="Disordered" evidence="2">
    <location>
        <begin position="40"/>
        <end position="74"/>
    </location>
</feature>
<dbReference type="Pfam" id="PF01738">
    <property type="entry name" value="DLH"/>
    <property type="match status" value="1"/>
</dbReference>
<dbReference type="AlphaFoldDB" id="S9PED3"/>
<reference evidence="4" key="1">
    <citation type="submission" date="2013-05" db="EMBL/GenBank/DDBJ databases">
        <title>Genome assembly of Cystobacter fuscus DSM 2262.</title>
        <authorList>
            <person name="Sharma G."/>
            <person name="Khatri I."/>
            <person name="Kaur C."/>
            <person name="Mayilraj S."/>
            <person name="Subramanian S."/>
        </authorList>
    </citation>
    <scope>NUCLEOTIDE SEQUENCE [LARGE SCALE GENOMIC DNA]</scope>
    <source>
        <strain evidence="4">DSM 2262</strain>
    </source>
</reference>
<dbReference type="InterPro" id="IPR050300">
    <property type="entry name" value="GDXG_lipolytic_enzyme"/>
</dbReference>
<keyword evidence="1 4" id="KW-0378">Hydrolase</keyword>
<sequence>MKRYAPLALVPQPWRDVSLAALAATMNLGIAVLALASCSSAPEEQPPPETTPEVVQLWPGAAPGTESWTGPEVSRVDTGSVGEIQITTHVTVPTMTVVRPAPGKANGTAMLVLPGGAFAALAWDVEGTKVARWLADRGITAFVLKYRVRPFTPTPGQESPPDLTEILLQLEAHRQIAIADATQAVRILRQDAANHGINPDRIGMIGFSAGAITTMGVLLENDAAVRPNFAASIYGMSMTAAPRVPADAPPLLLVAAQDDVIMATGSTQIFGLWTEANRPAELHLYEKGGHGFGMRPRGLPVDHWPAVLEAWLDAHGLLSNAASTR</sequence>
<dbReference type="Proteomes" id="UP000011682">
    <property type="component" value="Unassembled WGS sequence"/>
</dbReference>
<evidence type="ECO:0000313" key="5">
    <source>
        <dbReference type="Proteomes" id="UP000011682"/>
    </source>
</evidence>
<dbReference type="SUPFAM" id="SSF53474">
    <property type="entry name" value="alpha/beta-Hydrolases"/>
    <property type="match status" value="1"/>
</dbReference>
<dbReference type="OrthoDB" id="9771666at2"/>
<gene>
    <name evidence="4" type="ORF">D187_008923</name>
</gene>
<proteinExistence type="predicted"/>
<keyword evidence="4" id="KW-0858">Xylan degradation</keyword>
<dbReference type="GO" id="GO:0045493">
    <property type="term" value="P:xylan catabolic process"/>
    <property type="evidence" value="ECO:0007669"/>
    <property type="project" value="UniProtKB-KW"/>
</dbReference>